<gene>
    <name evidence="7" type="ORF">ENO47_08210</name>
</gene>
<feature type="transmembrane region" description="Helical" evidence="5">
    <location>
        <begin position="72"/>
        <end position="92"/>
    </location>
</feature>
<evidence type="ECO:0000256" key="2">
    <source>
        <dbReference type="ARBA" id="ARBA00022692"/>
    </source>
</evidence>
<evidence type="ECO:0000256" key="1">
    <source>
        <dbReference type="ARBA" id="ARBA00004127"/>
    </source>
</evidence>
<feature type="transmembrane region" description="Helical" evidence="5">
    <location>
        <begin position="156"/>
        <end position="175"/>
    </location>
</feature>
<accession>A0A7C2VFA9</accession>
<reference evidence="7" key="1">
    <citation type="journal article" date="2020" name="mSystems">
        <title>Genome- and Community-Level Interaction Insights into Carbon Utilization and Element Cycling Functions of Hydrothermarchaeota in Hydrothermal Sediment.</title>
        <authorList>
            <person name="Zhou Z."/>
            <person name="Liu Y."/>
            <person name="Xu W."/>
            <person name="Pan J."/>
            <person name="Luo Z.H."/>
            <person name="Li M."/>
        </authorList>
    </citation>
    <scope>NUCLEOTIDE SEQUENCE [LARGE SCALE GENOMIC DNA]</scope>
    <source>
        <strain evidence="7">SpSt-132</strain>
    </source>
</reference>
<evidence type="ECO:0000313" key="7">
    <source>
        <dbReference type="EMBL" id="HEW46628.1"/>
    </source>
</evidence>
<dbReference type="Pfam" id="PF07690">
    <property type="entry name" value="MFS_1"/>
    <property type="match status" value="1"/>
</dbReference>
<dbReference type="PANTHER" id="PTHR23519">
    <property type="entry name" value="AUTOPHAGY-RELATED PROTEIN 22"/>
    <property type="match status" value="1"/>
</dbReference>
<dbReference type="GO" id="GO:0012505">
    <property type="term" value="C:endomembrane system"/>
    <property type="evidence" value="ECO:0007669"/>
    <property type="project" value="UniProtKB-SubCell"/>
</dbReference>
<feature type="domain" description="Major facilitator superfamily (MFS) profile" evidence="6">
    <location>
        <begin position="195"/>
        <end position="373"/>
    </location>
</feature>
<feature type="transmembrane region" description="Helical" evidence="5">
    <location>
        <begin position="9"/>
        <end position="31"/>
    </location>
</feature>
<dbReference type="EMBL" id="DSFP01000068">
    <property type="protein sequence ID" value="HEW46628.1"/>
    <property type="molecule type" value="Genomic_DNA"/>
</dbReference>
<feature type="transmembrane region" description="Helical" evidence="5">
    <location>
        <begin position="195"/>
        <end position="219"/>
    </location>
</feature>
<feature type="transmembrane region" description="Helical" evidence="5">
    <location>
        <begin position="43"/>
        <end position="60"/>
    </location>
</feature>
<dbReference type="SUPFAM" id="SSF103473">
    <property type="entry name" value="MFS general substrate transporter"/>
    <property type="match status" value="1"/>
</dbReference>
<feature type="transmembrane region" description="Helical" evidence="5">
    <location>
        <begin position="327"/>
        <end position="344"/>
    </location>
</feature>
<evidence type="ECO:0000259" key="6">
    <source>
        <dbReference type="PROSITE" id="PS50850"/>
    </source>
</evidence>
<feature type="transmembrane region" description="Helical" evidence="5">
    <location>
        <begin position="284"/>
        <end position="306"/>
    </location>
</feature>
<comment type="caution">
    <text evidence="7">The sequence shown here is derived from an EMBL/GenBank/DDBJ whole genome shotgun (WGS) entry which is preliminary data.</text>
</comment>
<dbReference type="InterPro" id="IPR050495">
    <property type="entry name" value="ATG22/LtaA_families"/>
</dbReference>
<dbReference type="GO" id="GO:0022857">
    <property type="term" value="F:transmembrane transporter activity"/>
    <property type="evidence" value="ECO:0007669"/>
    <property type="project" value="InterPro"/>
</dbReference>
<sequence length="373" mass="42231">MRAIRLFSFALYDSGETILGALLFSTLYPLYITQHIDVKTYSTLYGLAFLLSFFIAIRLSKVADYRGLRKTFFSLFSLLIPLICFALYLSFHKVELNLFLYLLLAIIHQQAMLFYNSLLKIFETKGTASGFGVALGYVGSAIALILFAPRLSPPTAFIWIAFIFLLLSLPSLIYLTEPKERQSISIREVLKDKNFLLTMASMLLLMELANTMIAMMGVYLREVYGLKEGEIYRTIGLSALGGVLGGLLWGRLTDRLSANRLFPLGFFLWSSFLILLSLTPRSMILLLGLFAGLSLSHLWTTSRVLLIERFTRGDIALRFSFYSLSERIASSLGLFSWSLLLYLTSGNYRLSALLMLVFPILGFIIYKLSNRRL</sequence>
<keyword evidence="2 5" id="KW-0812">Transmembrane</keyword>
<dbReference type="PROSITE" id="PS50850">
    <property type="entry name" value="MFS"/>
    <property type="match status" value="1"/>
</dbReference>
<dbReference type="Gene3D" id="1.20.1250.20">
    <property type="entry name" value="MFS general substrate transporter like domains"/>
    <property type="match status" value="2"/>
</dbReference>
<dbReference type="InterPro" id="IPR011701">
    <property type="entry name" value="MFS"/>
</dbReference>
<feature type="transmembrane region" description="Helical" evidence="5">
    <location>
        <begin position="98"/>
        <end position="118"/>
    </location>
</feature>
<keyword evidence="4 5" id="KW-0472">Membrane</keyword>
<name>A0A7C2VFA9_9AQUI</name>
<dbReference type="InterPro" id="IPR020846">
    <property type="entry name" value="MFS_dom"/>
</dbReference>
<feature type="transmembrane region" description="Helical" evidence="5">
    <location>
        <begin position="350"/>
        <end position="368"/>
    </location>
</feature>
<comment type="subcellular location">
    <subcellularLocation>
        <location evidence="1">Endomembrane system</location>
        <topology evidence="1">Multi-pass membrane protein</topology>
    </subcellularLocation>
</comment>
<dbReference type="PANTHER" id="PTHR23519:SF1">
    <property type="entry name" value="AUTOPHAGY-RELATED PROTEIN 22"/>
    <property type="match status" value="1"/>
</dbReference>
<keyword evidence="3 5" id="KW-1133">Transmembrane helix</keyword>
<organism evidence="7">
    <name type="scientific">Hydrogenobacter sp</name>
    <dbReference type="NCBI Taxonomy" id="2152829"/>
    <lineage>
        <taxon>Bacteria</taxon>
        <taxon>Pseudomonadati</taxon>
        <taxon>Aquificota</taxon>
        <taxon>Aquificia</taxon>
        <taxon>Aquificales</taxon>
        <taxon>Aquificaceae</taxon>
        <taxon>Hydrogenobacter</taxon>
    </lineage>
</organism>
<evidence type="ECO:0000256" key="4">
    <source>
        <dbReference type="ARBA" id="ARBA00023136"/>
    </source>
</evidence>
<proteinExistence type="predicted"/>
<evidence type="ECO:0000256" key="5">
    <source>
        <dbReference type="SAM" id="Phobius"/>
    </source>
</evidence>
<feature type="transmembrane region" description="Helical" evidence="5">
    <location>
        <begin position="261"/>
        <end position="278"/>
    </location>
</feature>
<feature type="transmembrane region" description="Helical" evidence="5">
    <location>
        <begin position="231"/>
        <end position="249"/>
    </location>
</feature>
<dbReference type="AlphaFoldDB" id="A0A7C2VFA9"/>
<feature type="transmembrane region" description="Helical" evidence="5">
    <location>
        <begin position="130"/>
        <end position="150"/>
    </location>
</feature>
<dbReference type="InterPro" id="IPR036259">
    <property type="entry name" value="MFS_trans_sf"/>
</dbReference>
<evidence type="ECO:0000256" key="3">
    <source>
        <dbReference type="ARBA" id="ARBA00022989"/>
    </source>
</evidence>
<protein>
    <submittedName>
        <fullName evidence="7">MFS transporter</fullName>
    </submittedName>
</protein>